<feature type="domain" description="Non-contractile tail sheath TIM barrel" evidence="6">
    <location>
        <begin position="299"/>
        <end position="660"/>
    </location>
</feature>
<keyword evidence="2" id="KW-0677">Repeat</keyword>
<sequence length="719" mass="81655">MKQAIFTVTRNTRVNASSFSYKTVDGTAVAGRDYVAKQGTVTFPSDADSATVVVDVYERPANSLDLYFTLEITSISQNNMMINEEIRCVITTDQSNTTPLTWPVVKSRMFDPKFWTIDSQATESCSIISNGDSFTARMVNRTVAGLAGIIWSTYDKYDHKGLGYQEHSDLSKEKLWFKMELSQGVPGLKEEKLIPSLTVTLKDETVHYVSLNFYAEEVSEDGKTATIKLDFSNLKSGSENDIVVDTTQIDNMFFSLISTRYQEIEEIIPVDNVDLSFKFTILEPDTGYSMMNMGNLNVPAHTIRMCTSYDDMYNLTPERVISNTYRLGYRDMINHYNGMSHYYQFSWDAGSNKWVLNRTEYLNPATEAWFDNFHANAKAMGYTVMNSLSFELMSTVCPVEWVQHTWNDDLAATGYEPPSYVLSPSIDEGMNYLQGVINKIASISAANDLPVIIQVGEPWWWYNTATNLPCIYDYTTKVAFNNETGLYAQDVGTVKNYKTGTPYDEYYAFLSKTLGLRVAKFATDTRLAYPGAKVTLLPFVPSILGNGMMEFVNFPKDYYIPENFDFYCSECYDWLLEGKMEKSFDAITIPNEQLGFSYDKIHYLAGFVPDATLAPLYGFDPESDYRTYLWKMIIGNIVLNDQKFVGLYQYIWAYPQIMHDSITVLNSKSQVFYMGNVPLNCYLQDITLKQVNAEIATISGITLATKSGEDLVTTQKFYI</sequence>
<feature type="domain" description="Calx-beta" evidence="4">
    <location>
        <begin position="4"/>
        <end position="91"/>
    </location>
</feature>
<evidence type="ECO:0000313" key="7">
    <source>
        <dbReference type="EMBL" id="ATI15876.1"/>
    </source>
</evidence>
<dbReference type="InterPro" id="IPR057102">
    <property type="entry name" value="NCTSP_N"/>
</dbReference>
<dbReference type="Pfam" id="PF03160">
    <property type="entry name" value="Calx-beta"/>
    <property type="match status" value="1"/>
</dbReference>
<protein>
    <submittedName>
        <fullName evidence="7">Putative tail fiber protein</fullName>
    </submittedName>
</protein>
<dbReference type="SUPFAM" id="SSF141072">
    <property type="entry name" value="CalX-like"/>
    <property type="match status" value="1"/>
</dbReference>
<evidence type="ECO:0000313" key="8">
    <source>
        <dbReference type="Proteomes" id="UP000230824"/>
    </source>
</evidence>
<keyword evidence="1" id="KW-0732">Signal</keyword>
<name>A0A291LB82_9CAUD</name>
<feature type="domain" description="Non-contractile tail sheath N-terminal" evidence="5">
    <location>
        <begin position="109"/>
        <end position="285"/>
    </location>
</feature>
<dbReference type="InterPro" id="IPR057122">
    <property type="entry name" value="TIM-barrel_NCTSP"/>
</dbReference>
<dbReference type="Proteomes" id="UP000230824">
    <property type="component" value="Segment"/>
</dbReference>
<accession>A0A291LB82</accession>
<keyword evidence="8" id="KW-1185">Reference proteome</keyword>
<dbReference type="InterPro" id="IPR038081">
    <property type="entry name" value="CalX-like_sf"/>
</dbReference>
<dbReference type="GeneID" id="62611846"/>
<dbReference type="InterPro" id="IPR003644">
    <property type="entry name" value="Calx_beta"/>
</dbReference>
<keyword evidence="3" id="KW-0106">Calcium</keyword>
<evidence type="ECO:0000256" key="3">
    <source>
        <dbReference type="ARBA" id="ARBA00022837"/>
    </source>
</evidence>
<evidence type="ECO:0000256" key="1">
    <source>
        <dbReference type="ARBA" id="ARBA00022729"/>
    </source>
</evidence>
<dbReference type="EMBL" id="MF805809">
    <property type="protein sequence ID" value="ATI15876.1"/>
    <property type="molecule type" value="Genomic_DNA"/>
</dbReference>
<evidence type="ECO:0000259" key="6">
    <source>
        <dbReference type="Pfam" id="PF23845"/>
    </source>
</evidence>
<dbReference type="Pfam" id="PF23844">
    <property type="entry name" value="NCTSP_N"/>
    <property type="match status" value="1"/>
</dbReference>
<dbReference type="KEGG" id="vg:62611846"/>
<dbReference type="Gene3D" id="2.60.40.2030">
    <property type="match status" value="1"/>
</dbReference>
<evidence type="ECO:0000259" key="4">
    <source>
        <dbReference type="Pfam" id="PF03160"/>
    </source>
</evidence>
<proteinExistence type="predicted"/>
<organism evidence="7 8">
    <name type="scientific">Escherichia phage vB_EcoM_PHB05</name>
    <dbReference type="NCBI Taxonomy" id="2041347"/>
    <lineage>
        <taxon>Viruses</taxon>
        <taxon>Duplodnaviria</taxon>
        <taxon>Heunggongvirae</taxon>
        <taxon>Uroviricota</taxon>
        <taxon>Caudoviricetes</taxon>
        <taxon>Stephanstirmvirinae</taxon>
        <taxon>Justusliebigvirus</taxon>
        <taxon>Justusliebigvirus PHB05</taxon>
    </lineage>
</organism>
<reference evidence="7 8" key="1">
    <citation type="submission" date="2017-09" db="EMBL/GenBank/DDBJ databases">
        <title>Phage vB_EcoM_PHB05 against multidrug-resistant shiga toxin-producing Escherichia.</title>
        <authorList>
            <person name="Chen Y."/>
            <person name="Song J."/>
            <person name="Wu B."/>
        </authorList>
    </citation>
    <scope>NUCLEOTIDE SEQUENCE [LARGE SCALE GENOMIC DNA]</scope>
    <source>
        <strain evidence="7">Wastewater</strain>
    </source>
</reference>
<dbReference type="GO" id="GO:0007154">
    <property type="term" value="P:cell communication"/>
    <property type="evidence" value="ECO:0007669"/>
    <property type="project" value="InterPro"/>
</dbReference>
<evidence type="ECO:0000259" key="5">
    <source>
        <dbReference type="Pfam" id="PF23844"/>
    </source>
</evidence>
<dbReference type="GO" id="GO:0016020">
    <property type="term" value="C:membrane"/>
    <property type="evidence" value="ECO:0007669"/>
    <property type="project" value="InterPro"/>
</dbReference>
<dbReference type="RefSeq" id="YP_009984502.1">
    <property type="nucleotide sequence ID" value="NC_052652.1"/>
</dbReference>
<evidence type="ECO:0000256" key="2">
    <source>
        <dbReference type="ARBA" id="ARBA00022737"/>
    </source>
</evidence>
<dbReference type="Pfam" id="PF23845">
    <property type="entry name" value="TIM-barrel_NCTSP"/>
    <property type="match status" value="1"/>
</dbReference>